<comment type="similarity">
    <text evidence="1">Belongs to the UPF0065 (bug) family.</text>
</comment>
<dbReference type="Proteomes" id="UP000238326">
    <property type="component" value="Unassembled WGS sequence"/>
</dbReference>
<organism evidence="3 4">
    <name type="scientific">Malikia spinosa</name>
    <dbReference type="NCBI Taxonomy" id="86180"/>
    <lineage>
        <taxon>Bacteria</taxon>
        <taxon>Pseudomonadati</taxon>
        <taxon>Pseudomonadota</taxon>
        <taxon>Betaproteobacteria</taxon>
        <taxon>Burkholderiales</taxon>
        <taxon>Comamonadaceae</taxon>
        <taxon>Malikia</taxon>
    </lineage>
</organism>
<dbReference type="AlphaFoldDB" id="A0A2S9KC13"/>
<sequence>MTDSRPGQRPHSQAHCPDPATGRRSAAAQPARRAVLARLLALAGAASALSLPPAFAAAGSAEAWPTRPITLIVPWPPGGGTDLSMRVLAEEASARLGQPVVIVNRPGAAGTMVAPLLKAAAPDGYTIGQLPVTVLRHALMHRVAWNPLQDMTPILQISGTTFGLLVPAASAWTSVQDLLNWARAHPGELLLGSTGVGTTPHLAMEELLQDRGIRYTHVPYKGTTDQMLALAGGSIMAGMNSTGFAPWVEQGKLRLLGLFSDKRSPRWPEVPTLRELGIDKAVYRSSWGIVAPTGTPAATLEILHQAFRQAMFTPRHLAELARYDQEPDYLGPADYRAALAETQVRERRLLERLNLLAAAPR</sequence>
<dbReference type="RefSeq" id="WP_105730433.1">
    <property type="nucleotide sequence ID" value="NZ_PVLR01000040.1"/>
</dbReference>
<dbReference type="EMBL" id="PVLR01000040">
    <property type="protein sequence ID" value="PRD67970.1"/>
    <property type="molecule type" value="Genomic_DNA"/>
</dbReference>
<dbReference type="CDD" id="cd07012">
    <property type="entry name" value="PBP2_Bug_TTT"/>
    <property type="match status" value="1"/>
</dbReference>
<dbReference type="InterPro" id="IPR006311">
    <property type="entry name" value="TAT_signal"/>
</dbReference>
<reference evidence="3 4" key="1">
    <citation type="submission" date="2018-03" db="EMBL/GenBank/DDBJ databases">
        <title>Comparative genomics illustrates the genes involved in a hyperalkaliphilic mechanisms of Serpentinomonas isolated from highly-alkaline calcium-rich serpentinized springs.</title>
        <authorList>
            <person name="Suzuki S."/>
            <person name="Ishii S."/>
            <person name="Walworth N."/>
            <person name="Bird L."/>
            <person name="Kuenen J.G."/>
            <person name="Nealson K.H."/>
        </authorList>
    </citation>
    <scope>NUCLEOTIDE SEQUENCE [LARGE SCALE GENOMIC DNA]</scope>
    <source>
        <strain evidence="3 4">83</strain>
    </source>
</reference>
<dbReference type="Gene3D" id="3.40.190.150">
    <property type="entry name" value="Bordetella uptake gene, domain 1"/>
    <property type="match status" value="1"/>
</dbReference>
<dbReference type="SUPFAM" id="SSF53850">
    <property type="entry name" value="Periplasmic binding protein-like II"/>
    <property type="match status" value="1"/>
</dbReference>
<dbReference type="OrthoDB" id="8678477at2"/>
<evidence type="ECO:0000256" key="2">
    <source>
        <dbReference type="SAM" id="MobiDB-lite"/>
    </source>
</evidence>
<dbReference type="PROSITE" id="PS51318">
    <property type="entry name" value="TAT"/>
    <property type="match status" value="1"/>
</dbReference>
<dbReference type="Pfam" id="PF03401">
    <property type="entry name" value="TctC"/>
    <property type="match status" value="1"/>
</dbReference>
<evidence type="ECO:0008006" key="5">
    <source>
        <dbReference type="Google" id="ProtNLM"/>
    </source>
</evidence>
<dbReference type="PANTHER" id="PTHR42928">
    <property type="entry name" value="TRICARBOXYLATE-BINDING PROTEIN"/>
    <property type="match status" value="1"/>
</dbReference>
<keyword evidence="4" id="KW-1185">Reference proteome</keyword>
<evidence type="ECO:0000313" key="3">
    <source>
        <dbReference type="EMBL" id="PRD67970.1"/>
    </source>
</evidence>
<dbReference type="InterPro" id="IPR042100">
    <property type="entry name" value="Bug_dom1"/>
</dbReference>
<evidence type="ECO:0000256" key="1">
    <source>
        <dbReference type="ARBA" id="ARBA00006987"/>
    </source>
</evidence>
<feature type="region of interest" description="Disordered" evidence="2">
    <location>
        <begin position="1"/>
        <end position="28"/>
    </location>
</feature>
<dbReference type="InterPro" id="IPR005064">
    <property type="entry name" value="BUG"/>
</dbReference>
<protein>
    <recommendedName>
        <fullName evidence="5">Tripartite tricarboxylate transporter substrate binding protein</fullName>
    </recommendedName>
</protein>
<name>A0A2S9KC13_9BURK</name>
<gene>
    <name evidence="3" type="ORF">C6P61_13400</name>
</gene>
<dbReference type="PANTHER" id="PTHR42928:SF5">
    <property type="entry name" value="BLR1237 PROTEIN"/>
    <property type="match status" value="1"/>
</dbReference>
<comment type="caution">
    <text evidence="3">The sequence shown here is derived from an EMBL/GenBank/DDBJ whole genome shotgun (WGS) entry which is preliminary data.</text>
</comment>
<evidence type="ECO:0000313" key="4">
    <source>
        <dbReference type="Proteomes" id="UP000238326"/>
    </source>
</evidence>
<accession>A0A2S9KC13</accession>
<dbReference type="PIRSF" id="PIRSF017082">
    <property type="entry name" value="YflP"/>
    <property type="match status" value="1"/>
</dbReference>
<dbReference type="Gene3D" id="3.40.190.10">
    <property type="entry name" value="Periplasmic binding protein-like II"/>
    <property type="match status" value="1"/>
</dbReference>
<proteinExistence type="inferred from homology"/>